<proteinExistence type="predicted"/>
<protein>
    <submittedName>
        <fullName evidence="1">Uncharacterized protein</fullName>
    </submittedName>
</protein>
<organism evidence="1">
    <name type="scientific">Tanacetum cinerariifolium</name>
    <name type="common">Dalmatian daisy</name>
    <name type="synonym">Chrysanthemum cinerariifolium</name>
    <dbReference type="NCBI Taxonomy" id="118510"/>
    <lineage>
        <taxon>Eukaryota</taxon>
        <taxon>Viridiplantae</taxon>
        <taxon>Streptophyta</taxon>
        <taxon>Embryophyta</taxon>
        <taxon>Tracheophyta</taxon>
        <taxon>Spermatophyta</taxon>
        <taxon>Magnoliopsida</taxon>
        <taxon>eudicotyledons</taxon>
        <taxon>Gunneridae</taxon>
        <taxon>Pentapetalae</taxon>
        <taxon>asterids</taxon>
        <taxon>campanulids</taxon>
        <taxon>Asterales</taxon>
        <taxon>Asteraceae</taxon>
        <taxon>Asteroideae</taxon>
        <taxon>Anthemideae</taxon>
        <taxon>Anthemidinae</taxon>
        <taxon>Tanacetum</taxon>
    </lineage>
</organism>
<reference evidence="1" key="1">
    <citation type="journal article" date="2019" name="Sci. Rep.">
        <title>Draft genome of Tanacetum cinerariifolium, the natural source of mosquito coil.</title>
        <authorList>
            <person name="Yamashiro T."/>
            <person name="Shiraishi A."/>
            <person name="Satake H."/>
            <person name="Nakayama K."/>
        </authorList>
    </citation>
    <scope>NUCLEOTIDE SEQUENCE</scope>
</reference>
<accession>A0A699IEB2</accession>
<comment type="caution">
    <text evidence="1">The sequence shown here is derived from an EMBL/GenBank/DDBJ whole genome shotgun (WGS) entry which is preliminary data.</text>
</comment>
<dbReference type="AlphaFoldDB" id="A0A699IEB2"/>
<sequence length="74" mass="8290">MELSTMESSDEKTKKLLGPDEKEKGVLPLIKDDVLLGHQYGIITDLESLEGLRVPLVLEDKHILNEGSNVMTRE</sequence>
<gene>
    <name evidence="1" type="ORF">Tci_524747</name>
</gene>
<evidence type="ECO:0000313" key="1">
    <source>
        <dbReference type="EMBL" id="GEZ52774.1"/>
    </source>
</evidence>
<name>A0A699IEB2_TANCI</name>
<dbReference type="EMBL" id="BKCJ010289900">
    <property type="protein sequence ID" value="GEZ52774.1"/>
    <property type="molecule type" value="Genomic_DNA"/>
</dbReference>